<accession>A0A081LDR8</accession>
<dbReference type="eggNOG" id="ENOG5030D8J">
    <property type="taxonomic scope" value="Bacteria"/>
</dbReference>
<comment type="caution">
    <text evidence="1">The sequence shown here is derived from an EMBL/GenBank/DDBJ whole genome shotgun (WGS) entry which is preliminary data.</text>
</comment>
<dbReference type="Proteomes" id="UP000028091">
    <property type="component" value="Unassembled WGS sequence"/>
</dbReference>
<organism evidence="1 2">
    <name type="scientific">Bacillus zhangzhouensis</name>
    <dbReference type="NCBI Taxonomy" id="1178540"/>
    <lineage>
        <taxon>Bacteria</taxon>
        <taxon>Bacillati</taxon>
        <taxon>Bacillota</taxon>
        <taxon>Bacilli</taxon>
        <taxon>Bacillales</taxon>
        <taxon>Bacillaceae</taxon>
        <taxon>Bacillus</taxon>
    </lineage>
</organism>
<evidence type="ECO:0000313" key="2">
    <source>
        <dbReference type="Proteomes" id="UP000028091"/>
    </source>
</evidence>
<name>A0A081LDR8_9BACI</name>
<protein>
    <submittedName>
        <fullName evidence="1">Regulatory protein</fullName>
    </submittedName>
</protein>
<evidence type="ECO:0000313" key="1">
    <source>
        <dbReference type="EMBL" id="KEP27394.1"/>
    </source>
</evidence>
<dbReference type="AlphaFoldDB" id="A0A081LDR8"/>
<sequence>MNNKDLETVLHRTFQEVYSDLEQLVDVAKKGRPFLEKDISEIEQRLKQNILAIEIQLKIK</sequence>
<dbReference type="EMBL" id="JOTP01000004">
    <property type="protein sequence ID" value="KEP27394.1"/>
    <property type="molecule type" value="Genomic_DNA"/>
</dbReference>
<reference evidence="1 2" key="1">
    <citation type="submission" date="2012-09" db="EMBL/GenBank/DDBJ databases">
        <title>Genome Sequence of Bacillus sp. DW5-4.</title>
        <authorList>
            <person name="Lai Q."/>
            <person name="Liu Y."/>
            <person name="Shao Z."/>
        </authorList>
    </citation>
    <scope>NUCLEOTIDE SEQUENCE [LARGE SCALE GENOMIC DNA]</scope>
    <source>
        <strain evidence="1 2">DW5-4</strain>
    </source>
</reference>
<proteinExistence type="predicted"/>
<dbReference type="RefSeq" id="WP_034319078.1">
    <property type="nucleotide sequence ID" value="NZ_JAVIKA010000003.1"/>
</dbReference>
<keyword evidence="2" id="KW-1185">Reference proteome</keyword>
<gene>
    <name evidence="1" type="ORF">BA70_13775</name>
</gene>
<dbReference type="OrthoDB" id="2910406at2"/>